<evidence type="ECO:0000313" key="3">
    <source>
        <dbReference type="Proteomes" id="UP000019275"/>
    </source>
</evidence>
<organism evidence="2 3">
    <name type="scientific">Cellulophaga geojensis KL-A</name>
    <dbReference type="NCBI Taxonomy" id="1328323"/>
    <lineage>
        <taxon>Bacteria</taxon>
        <taxon>Pseudomonadati</taxon>
        <taxon>Bacteroidota</taxon>
        <taxon>Flavobacteriia</taxon>
        <taxon>Flavobacteriales</taxon>
        <taxon>Flavobacteriaceae</taxon>
        <taxon>Cellulophaga</taxon>
    </lineage>
</organism>
<gene>
    <name evidence="2" type="ORF">KLA_17549</name>
</gene>
<feature type="compositionally biased region" description="Polar residues" evidence="1">
    <location>
        <begin position="13"/>
        <end position="27"/>
    </location>
</feature>
<evidence type="ECO:0000313" key="2">
    <source>
        <dbReference type="EMBL" id="EWH08468.1"/>
    </source>
</evidence>
<accession>A0ABN0RJ53</accession>
<feature type="non-terminal residue" evidence="2">
    <location>
        <position position="1"/>
    </location>
</feature>
<dbReference type="EMBL" id="ARZX01000102">
    <property type="protein sequence ID" value="EWH08468.1"/>
    <property type="molecule type" value="Genomic_DNA"/>
</dbReference>
<proteinExistence type="predicted"/>
<evidence type="ECO:0008006" key="4">
    <source>
        <dbReference type="Google" id="ProtNLM"/>
    </source>
</evidence>
<dbReference type="Proteomes" id="UP000019275">
    <property type="component" value="Unassembled WGS sequence"/>
</dbReference>
<evidence type="ECO:0000256" key="1">
    <source>
        <dbReference type="SAM" id="MobiDB-lite"/>
    </source>
</evidence>
<sequence length="72" mass="7525">ACASGDAKLSRGTGWTKNQGVANGMSNWNVKTINPDGLLKGTPVDGFVKEASVTKNGNFIKIFNEGGVLKTN</sequence>
<reference evidence="2 3" key="1">
    <citation type="journal article" date="2014" name="Genome Announc.">
        <title>Draft Genome Sequence of the Carrageenan-Degrading Bacterium Cellulophaga sp. Strain KL-A, Isolated from Decaying Marine Algae.</title>
        <authorList>
            <person name="Shan D."/>
            <person name="Ying J."/>
            <person name="Li X."/>
            <person name="Gao Z."/>
            <person name="Wei G."/>
            <person name="Shao Z."/>
        </authorList>
    </citation>
    <scope>NUCLEOTIDE SEQUENCE [LARGE SCALE GENOMIC DNA]</scope>
    <source>
        <strain evidence="2 3">KL-A</strain>
    </source>
</reference>
<keyword evidence="3" id="KW-1185">Reference proteome</keyword>
<protein>
    <recommendedName>
        <fullName evidence="4">Filamentous hemagglutinin</fullName>
    </recommendedName>
</protein>
<feature type="region of interest" description="Disordered" evidence="1">
    <location>
        <begin position="1"/>
        <end position="27"/>
    </location>
</feature>
<name>A0ABN0RJ53_9FLAO</name>
<dbReference type="RefSeq" id="WP_034647529.1">
    <property type="nucleotide sequence ID" value="NZ_ARZX01000102.1"/>
</dbReference>
<comment type="caution">
    <text evidence="2">The sequence shown here is derived from an EMBL/GenBank/DDBJ whole genome shotgun (WGS) entry which is preliminary data.</text>
</comment>